<sequence length="183" mass="20844">MALDGDCAAEYRSIGTEEICRELFRDFTRRQEVTKCWRRDGDAWTVKDVPFTDDWSEEDYKTLVLRLKKTAASGGLVYGAFCQGKLTGFAAVEPEFFGGEQRYLDLSFLHVSQDYRGQGIGTELFQAAREWAGRKGAKKLYISAHSAVETQAFYRRMGCSEAQVYHPGHVLEEPFDCQLELEI</sequence>
<name>A0A9D1ETW2_9FIRM</name>
<dbReference type="SUPFAM" id="SSF55729">
    <property type="entry name" value="Acyl-CoA N-acyltransferases (Nat)"/>
    <property type="match status" value="1"/>
</dbReference>
<dbReference type="InterPro" id="IPR050832">
    <property type="entry name" value="Bact_Acetyltransf"/>
</dbReference>
<evidence type="ECO:0000256" key="2">
    <source>
        <dbReference type="ARBA" id="ARBA00023315"/>
    </source>
</evidence>
<dbReference type="EMBL" id="DVIQ01000073">
    <property type="protein sequence ID" value="HIS32172.1"/>
    <property type="molecule type" value="Genomic_DNA"/>
</dbReference>
<dbReference type="AlphaFoldDB" id="A0A9D1ETW2"/>
<protein>
    <submittedName>
        <fullName evidence="4">GNAT family N-acetyltransferase</fullName>
    </submittedName>
</protein>
<reference evidence="4" key="1">
    <citation type="submission" date="2020-10" db="EMBL/GenBank/DDBJ databases">
        <authorList>
            <person name="Gilroy R."/>
        </authorList>
    </citation>
    <scope>NUCLEOTIDE SEQUENCE</scope>
    <source>
        <strain evidence="4">CHK190-19873</strain>
    </source>
</reference>
<organism evidence="4 5">
    <name type="scientific">Candidatus Limivivens intestinipullorum</name>
    <dbReference type="NCBI Taxonomy" id="2840858"/>
    <lineage>
        <taxon>Bacteria</taxon>
        <taxon>Bacillati</taxon>
        <taxon>Bacillota</taxon>
        <taxon>Clostridia</taxon>
        <taxon>Lachnospirales</taxon>
        <taxon>Lachnospiraceae</taxon>
        <taxon>Lachnospiraceae incertae sedis</taxon>
        <taxon>Candidatus Limivivens</taxon>
    </lineage>
</organism>
<dbReference type="Gene3D" id="3.40.630.30">
    <property type="match status" value="1"/>
</dbReference>
<accession>A0A9D1ETW2</accession>
<evidence type="ECO:0000259" key="3">
    <source>
        <dbReference type="PROSITE" id="PS51186"/>
    </source>
</evidence>
<dbReference type="InterPro" id="IPR016181">
    <property type="entry name" value="Acyl_CoA_acyltransferase"/>
</dbReference>
<dbReference type="PROSITE" id="PS51186">
    <property type="entry name" value="GNAT"/>
    <property type="match status" value="1"/>
</dbReference>
<dbReference type="GO" id="GO:0016747">
    <property type="term" value="F:acyltransferase activity, transferring groups other than amino-acyl groups"/>
    <property type="evidence" value="ECO:0007669"/>
    <property type="project" value="InterPro"/>
</dbReference>
<proteinExistence type="predicted"/>
<dbReference type="InterPro" id="IPR000182">
    <property type="entry name" value="GNAT_dom"/>
</dbReference>
<gene>
    <name evidence="4" type="ORF">IAB44_11620</name>
</gene>
<keyword evidence="2" id="KW-0012">Acyltransferase</keyword>
<keyword evidence="1" id="KW-0808">Transferase</keyword>
<dbReference type="Pfam" id="PF00583">
    <property type="entry name" value="Acetyltransf_1"/>
    <property type="match status" value="1"/>
</dbReference>
<evidence type="ECO:0000313" key="4">
    <source>
        <dbReference type="EMBL" id="HIS32172.1"/>
    </source>
</evidence>
<dbReference type="PANTHER" id="PTHR43877">
    <property type="entry name" value="AMINOALKYLPHOSPHONATE N-ACETYLTRANSFERASE-RELATED-RELATED"/>
    <property type="match status" value="1"/>
</dbReference>
<dbReference type="Proteomes" id="UP000823935">
    <property type="component" value="Unassembled WGS sequence"/>
</dbReference>
<reference evidence="4" key="2">
    <citation type="journal article" date="2021" name="PeerJ">
        <title>Extensive microbial diversity within the chicken gut microbiome revealed by metagenomics and culture.</title>
        <authorList>
            <person name="Gilroy R."/>
            <person name="Ravi A."/>
            <person name="Getino M."/>
            <person name="Pursley I."/>
            <person name="Horton D.L."/>
            <person name="Alikhan N.F."/>
            <person name="Baker D."/>
            <person name="Gharbi K."/>
            <person name="Hall N."/>
            <person name="Watson M."/>
            <person name="Adriaenssens E.M."/>
            <person name="Foster-Nyarko E."/>
            <person name="Jarju S."/>
            <person name="Secka A."/>
            <person name="Antonio M."/>
            <person name="Oren A."/>
            <person name="Chaudhuri R.R."/>
            <person name="La Ragione R."/>
            <person name="Hildebrand F."/>
            <person name="Pallen M.J."/>
        </authorList>
    </citation>
    <scope>NUCLEOTIDE SEQUENCE</scope>
    <source>
        <strain evidence="4">CHK190-19873</strain>
    </source>
</reference>
<evidence type="ECO:0000313" key="5">
    <source>
        <dbReference type="Proteomes" id="UP000823935"/>
    </source>
</evidence>
<evidence type="ECO:0000256" key="1">
    <source>
        <dbReference type="ARBA" id="ARBA00022679"/>
    </source>
</evidence>
<dbReference type="CDD" id="cd04301">
    <property type="entry name" value="NAT_SF"/>
    <property type="match status" value="1"/>
</dbReference>
<comment type="caution">
    <text evidence="4">The sequence shown here is derived from an EMBL/GenBank/DDBJ whole genome shotgun (WGS) entry which is preliminary data.</text>
</comment>
<feature type="domain" description="N-acetyltransferase" evidence="3">
    <location>
        <begin position="22"/>
        <end position="182"/>
    </location>
</feature>